<organism evidence="7 8">
    <name type="scientific">Stegodyphus mimosarum</name>
    <name type="common">African social velvet spider</name>
    <dbReference type="NCBI Taxonomy" id="407821"/>
    <lineage>
        <taxon>Eukaryota</taxon>
        <taxon>Metazoa</taxon>
        <taxon>Ecdysozoa</taxon>
        <taxon>Arthropoda</taxon>
        <taxon>Chelicerata</taxon>
        <taxon>Arachnida</taxon>
        <taxon>Araneae</taxon>
        <taxon>Araneomorphae</taxon>
        <taxon>Entelegynae</taxon>
        <taxon>Eresoidea</taxon>
        <taxon>Eresidae</taxon>
        <taxon>Stegodyphus</taxon>
    </lineage>
</organism>
<evidence type="ECO:0000313" key="8">
    <source>
        <dbReference type="Proteomes" id="UP000054359"/>
    </source>
</evidence>
<dbReference type="InterPro" id="IPR018159">
    <property type="entry name" value="Spectrin/alpha-actinin"/>
</dbReference>
<comment type="subcellular location">
    <subcellularLocation>
        <location evidence="1">Membrane</location>
    </subcellularLocation>
</comment>
<evidence type="ECO:0000256" key="5">
    <source>
        <dbReference type="ARBA" id="ARBA00023136"/>
    </source>
</evidence>
<keyword evidence="6" id="KW-0175">Coiled coil</keyword>
<dbReference type="STRING" id="407821.A0A087TKL6"/>
<sequence length="780" mass="90652">MKSQLNNEQQMIDSGEAGEHVLRKHNEFFSTYRLTSVKDCLSSLKVLSEEYISCQPSDSTLRETYLKREKEWNDMNLQIQNLVSQLKKREADWTEYCQRFNELLQWMDEIEKSIKNVTHEISSSTEFETVKTKFLDLCQNVDSKREDVKWLVRKLDSLLSHISKEDSVAEQKKLDSLLSRYKSLLPEIETTIVVTETITKCFIYREEVVEVNRWLKEVQALTDAVQETTCDDPQKLAKLIQQQEAVVKQLETHLENVKSSVQKGKDLGKQKLSPRFIEQEVHQLEQNWEEVYEKAVKKLNVLKNASSLWDDYDKQKDEIFRLLKQADEELKKLRQAVDVQPISKQCKELHETTEDHLEKFKNVSSSLAPQLSEKQRPLLEKEVIEIENRVLMVLSTLKENVEYLERTTEKWTKFNFKLESFVSHTDDIIDRLKEILSETSPPEDRLRKLDELHAEIREQKQVLLNLETESKELAQDQPESANVKKIIGQLTNLKDRLQTLEETIITQRNIISKNLEALSSLKDILRAERDELRTAELRVEAGIPTPTTLKEAKEKKADVVKFCDHCHSKISYLSDVSTQTSDTLTDAAIQTEFIEIQDQWKNIAETIQQWIEQLQVIVALWEGVTIKLEGILKWLDATETSVKNVTSIDTVNISKLEELKLKLKTLASGIDEQRGILRKANEDIDELSKHLSPKAVMALHVQTSDLQKRIDELGDTIRVQMIRLGSLVAEQEQLLKTIDSFTKWEEDVKLQLNKYDDIFVDQIEAVLKKIQILKIENDAR</sequence>
<dbReference type="GO" id="GO:0034993">
    <property type="term" value="C:meiotic nuclear membrane microtubule tethering complex"/>
    <property type="evidence" value="ECO:0007669"/>
    <property type="project" value="TreeGrafter"/>
</dbReference>
<dbReference type="Gene3D" id="1.20.58.60">
    <property type="match status" value="4"/>
</dbReference>
<keyword evidence="5" id="KW-0472">Membrane</keyword>
<feature type="coiled-coil region" evidence="6">
    <location>
        <begin position="449"/>
        <end position="538"/>
    </location>
</feature>
<dbReference type="SMART" id="SM00150">
    <property type="entry name" value="SPEC"/>
    <property type="match status" value="4"/>
</dbReference>
<dbReference type="PANTHER" id="PTHR47535:SF1">
    <property type="entry name" value="NESPRIN-1"/>
    <property type="match status" value="1"/>
</dbReference>
<keyword evidence="3" id="KW-0677">Repeat</keyword>
<feature type="non-terminal residue" evidence="7">
    <location>
        <position position="780"/>
    </location>
</feature>
<name>A0A087TKL6_STEMI</name>
<keyword evidence="8" id="KW-1185">Reference proteome</keyword>
<dbReference type="OrthoDB" id="6430888at2759"/>
<protein>
    <submittedName>
        <fullName evidence="7">Nesprin-1</fullName>
    </submittedName>
</protein>
<dbReference type="EMBL" id="KK115655">
    <property type="protein sequence ID" value="KFM65655.1"/>
    <property type="molecule type" value="Genomic_DNA"/>
</dbReference>
<keyword evidence="2" id="KW-0812">Transmembrane</keyword>
<evidence type="ECO:0000256" key="1">
    <source>
        <dbReference type="ARBA" id="ARBA00004370"/>
    </source>
</evidence>
<dbReference type="PANTHER" id="PTHR47535">
    <property type="entry name" value="MUSCLE-SPECIFIC PROTEIN 300 KDA, ISOFORM G"/>
    <property type="match status" value="1"/>
</dbReference>
<accession>A0A087TKL6</accession>
<keyword evidence="4" id="KW-1133">Transmembrane helix</keyword>
<dbReference type="OMA" id="IPIFEFI"/>
<dbReference type="GO" id="GO:0005737">
    <property type="term" value="C:cytoplasm"/>
    <property type="evidence" value="ECO:0007669"/>
    <property type="project" value="TreeGrafter"/>
</dbReference>
<evidence type="ECO:0000256" key="2">
    <source>
        <dbReference type="ARBA" id="ARBA00022692"/>
    </source>
</evidence>
<evidence type="ECO:0000256" key="3">
    <source>
        <dbReference type="ARBA" id="ARBA00022737"/>
    </source>
</evidence>
<dbReference type="Proteomes" id="UP000054359">
    <property type="component" value="Unassembled WGS sequence"/>
</dbReference>
<gene>
    <name evidence="7" type="ORF">X975_19640</name>
</gene>
<proteinExistence type="predicted"/>
<dbReference type="SUPFAM" id="SSF46966">
    <property type="entry name" value="Spectrin repeat"/>
    <property type="match status" value="4"/>
</dbReference>
<dbReference type="AlphaFoldDB" id="A0A087TKL6"/>
<dbReference type="InterPro" id="IPR052403">
    <property type="entry name" value="LINC-complex_assoc"/>
</dbReference>
<evidence type="ECO:0000256" key="6">
    <source>
        <dbReference type="SAM" id="Coils"/>
    </source>
</evidence>
<dbReference type="GO" id="GO:0051015">
    <property type="term" value="F:actin filament binding"/>
    <property type="evidence" value="ECO:0007669"/>
    <property type="project" value="TreeGrafter"/>
</dbReference>
<dbReference type="GO" id="GO:0007097">
    <property type="term" value="P:nuclear migration"/>
    <property type="evidence" value="ECO:0007669"/>
    <property type="project" value="TreeGrafter"/>
</dbReference>
<dbReference type="GO" id="GO:0005640">
    <property type="term" value="C:nuclear outer membrane"/>
    <property type="evidence" value="ECO:0007669"/>
    <property type="project" value="TreeGrafter"/>
</dbReference>
<reference evidence="7 8" key="1">
    <citation type="submission" date="2013-11" db="EMBL/GenBank/DDBJ databases">
        <title>Genome sequencing of Stegodyphus mimosarum.</title>
        <authorList>
            <person name="Bechsgaard J."/>
        </authorList>
    </citation>
    <scope>NUCLEOTIDE SEQUENCE [LARGE SCALE GENOMIC DNA]</scope>
</reference>
<evidence type="ECO:0000256" key="4">
    <source>
        <dbReference type="ARBA" id="ARBA00022989"/>
    </source>
</evidence>
<evidence type="ECO:0000313" key="7">
    <source>
        <dbReference type="EMBL" id="KFM65655.1"/>
    </source>
</evidence>